<dbReference type="STRING" id="28034.BFX07_06965"/>
<dbReference type="RefSeq" id="WP_051005411.1">
    <property type="nucleotide sequence ID" value="NZ_FWWY01000001.1"/>
</dbReference>
<evidence type="ECO:0000256" key="5">
    <source>
        <dbReference type="ARBA" id="ARBA00024179"/>
    </source>
</evidence>
<gene>
    <name evidence="7" type="ORF">SAMN00768000_3326</name>
</gene>
<name>A0A1W1WLZ4_SULTA</name>
<dbReference type="Gene3D" id="3.30.70.1020">
    <property type="entry name" value="Trehalose-6-phosphate phosphatase related protein, domain 2"/>
    <property type="match status" value="1"/>
</dbReference>
<dbReference type="UniPathway" id="UPA00299"/>
<dbReference type="PANTHER" id="PTHR43768:SF3">
    <property type="entry name" value="TREHALOSE 6-PHOSPHATE PHOSPHATASE"/>
    <property type="match status" value="1"/>
</dbReference>
<keyword evidence="6" id="KW-0479">Metal-binding</keyword>
<protein>
    <recommendedName>
        <fullName evidence="6">Trehalose 6-phosphate phosphatase</fullName>
        <ecNumber evidence="6">3.1.3.12</ecNumber>
    </recommendedName>
</protein>
<dbReference type="Pfam" id="PF02358">
    <property type="entry name" value="Trehalose_PPase"/>
    <property type="match status" value="1"/>
</dbReference>
<dbReference type="InterPro" id="IPR036412">
    <property type="entry name" value="HAD-like_sf"/>
</dbReference>
<accession>A0A1W1WLZ4</accession>
<dbReference type="SUPFAM" id="SSF56784">
    <property type="entry name" value="HAD-like"/>
    <property type="match status" value="1"/>
</dbReference>
<evidence type="ECO:0000313" key="8">
    <source>
        <dbReference type="Proteomes" id="UP000192660"/>
    </source>
</evidence>
<dbReference type="GO" id="GO:0004805">
    <property type="term" value="F:trehalose-phosphatase activity"/>
    <property type="evidence" value="ECO:0007669"/>
    <property type="project" value="UniProtKB-EC"/>
</dbReference>
<dbReference type="Gene3D" id="3.40.50.1000">
    <property type="entry name" value="HAD superfamily/HAD-like"/>
    <property type="match status" value="1"/>
</dbReference>
<sequence length="274" mass="30766">MCKSLLTVPILANISQQYHSQSWIWFLDIDGTLLDIAPSPQSVHVPRILVQALTRLTQNPRHRVALVSGRSLQDIDQLFPINGLSKSGNHGAEYQWANESWLHDSSQRFLAVRPQILQRLLPLSSLFPGLYIEDKQYSISVHYRHVDHSQHPQLAEQLQQRLAFSRDLVIYPAKLCWEVRPQPGPTKKDAVTMLYRILSAGLPEPILPIIMGDDRTDEDAFGALEHGITVHIGQGTSRARFSLPSPQHVRELLAEISAHPELLLATDPGDGGTR</sequence>
<dbReference type="InterPro" id="IPR044651">
    <property type="entry name" value="OTSB-like"/>
</dbReference>
<dbReference type="AlphaFoldDB" id="A0A1W1WLZ4"/>
<dbReference type="GO" id="GO:0046872">
    <property type="term" value="F:metal ion binding"/>
    <property type="evidence" value="ECO:0007669"/>
    <property type="project" value="UniProtKB-KW"/>
</dbReference>
<comment type="similarity">
    <text evidence="3 6">Belongs to the trehalose phosphatase family.</text>
</comment>
<evidence type="ECO:0000256" key="1">
    <source>
        <dbReference type="ARBA" id="ARBA00000500"/>
    </source>
</evidence>
<evidence type="ECO:0000256" key="2">
    <source>
        <dbReference type="ARBA" id="ARBA00005199"/>
    </source>
</evidence>
<organism evidence="7 8">
    <name type="scientific">Sulfobacillus thermosulfidooxidans (strain DSM 9293 / VKM B-1269 / AT-1)</name>
    <dbReference type="NCBI Taxonomy" id="929705"/>
    <lineage>
        <taxon>Bacteria</taxon>
        <taxon>Bacillati</taxon>
        <taxon>Bacillota</taxon>
        <taxon>Clostridia</taxon>
        <taxon>Eubacteriales</taxon>
        <taxon>Clostridiales Family XVII. Incertae Sedis</taxon>
        <taxon>Sulfobacillus</taxon>
    </lineage>
</organism>
<keyword evidence="8" id="KW-1185">Reference proteome</keyword>
<evidence type="ECO:0000256" key="6">
    <source>
        <dbReference type="RuleBase" id="RU361117"/>
    </source>
</evidence>
<keyword evidence="4 6" id="KW-0378">Hydrolase</keyword>
<dbReference type="PANTHER" id="PTHR43768">
    <property type="entry name" value="TREHALOSE 6-PHOSPHATE PHOSPHATASE"/>
    <property type="match status" value="1"/>
</dbReference>
<comment type="cofactor">
    <cofactor evidence="6">
        <name>Mg(2+)</name>
        <dbReference type="ChEBI" id="CHEBI:18420"/>
    </cofactor>
</comment>
<evidence type="ECO:0000256" key="4">
    <source>
        <dbReference type="ARBA" id="ARBA00022801"/>
    </source>
</evidence>
<dbReference type="Proteomes" id="UP000192660">
    <property type="component" value="Unassembled WGS sequence"/>
</dbReference>
<reference evidence="8" key="1">
    <citation type="submission" date="2017-04" db="EMBL/GenBank/DDBJ databases">
        <authorList>
            <person name="Varghese N."/>
            <person name="Submissions S."/>
        </authorList>
    </citation>
    <scope>NUCLEOTIDE SEQUENCE [LARGE SCALE GENOMIC DNA]</scope>
    <source>
        <strain evidence="8">DSM 9293</strain>
    </source>
</reference>
<dbReference type="NCBIfam" id="TIGR00685">
    <property type="entry name" value="T6PP"/>
    <property type="match status" value="1"/>
</dbReference>
<evidence type="ECO:0000313" key="7">
    <source>
        <dbReference type="EMBL" id="SMC07317.1"/>
    </source>
</evidence>
<dbReference type="InterPro" id="IPR003337">
    <property type="entry name" value="Trehalose_PPase"/>
</dbReference>
<dbReference type="EMBL" id="FWWY01000001">
    <property type="protein sequence ID" value="SMC07317.1"/>
    <property type="molecule type" value="Genomic_DNA"/>
</dbReference>
<dbReference type="InterPro" id="IPR006379">
    <property type="entry name" value="HAD-SF_hydro_IIB"/>
</dbReference>
<evidence type="ECO:0000256" key="3">
    <source>
        <dbReference type="ARBA" id="ARBA00008770"/>
    </source>
</evidence>
<proteinExistence type="inferred from homology"/>
<dbReference type="GO" id="GO:0005992">
    <property type="term" value="P:trehalose biosynthetic process"/>
    <property type="evidence" value="ECO:0007669"/>
    <property type="project" value="UniProtKB-UniPathway"/>
</dbReference>
<keyword evidence="6" id="KW-0460">Magnesium</keyword>
<comment type="pathway">
    <text evidence="2 6">Glycan biosynthesis; trehalose biosynthesis.</text>
</comment>
<dbReference type="NCBIfam" id="TIGR01484">
    <property type="entry name" value="HAD-SF-IIB"/>
    <property type="match status" value="1"/>
</dbReference>
<comment type="catalytic activity">
    <reaction evidence="1 6">
        <text>alpha,alpha-trehalose 6-phosphate + H2O = alpha,alpha-trehalose + phosphate</text>
        <dbReference type="Rhea" id="RHEA:23420"/>
        <dbReference type="ChEBI" id="CHEBI:15377"/>
        <dbReference type="ChEBI" id="CHEBI:16551"/>
        <dbReference type="ChEBI" id="CHEBI:43474"/>
        <dbReference type="ChEBI" id="CHEBI:58429"/>
        <dbReference type="EC" id="3.1.3.12"/>
    </reaction>
</comment>
<comment type="function">
    <text evidence="5 6">Removes the phosphate from trehalose 6-phosphate to produce free trehalose.</text>
</comment>
<dbReference type="EC" id="3.1.3.12" evidence="6"/>
<dbReference type="OrthoDB" id="9797743at2"/>
<dbReference type="InterPro" id="IPR023214">
    <property type="entry name" value="HAD_sf"/>
</dbReference>